<sequence length="53" mass="5918">MRAPGAFGPRRRCMIMPFLHLLLLFLYCAFTNIECEVAENCSPSASSSMAYTV</sequence>
<evidence type="ECO:0000313" key="1">
    <source>
        <dbReference type="EMBL" id="AIF85136.1"/>
    </source>
</evidence>
<dbReference type="EMBL" id="CP007174">
    <property type="protein sequence ID" value="AIF85136.1"/>
    <property type="molecule type" value="Genomic_DNA"/>
</dbReference>
<protein>
    <submittedName>
        <fullName evidence="1">Uncharacterized protein</fullName>
    </submittedName>
</protein>
<evidence type="ECO:0000313" key="2">
    <source>
        <dbReference type="Proteomes" id="UP000028194"/>
    </source>
</evidence>
<name>A0A075MTZ4_9ARCH</name>
<dbReference type="STRING" id="1459636.NTE_03102"/>
<reference evidence="1 2" key="1">
    <citation type="journal article" date="2014" name="PLoS ONE">
        <title>Genome Sequence of Candidatus Nitrososphaera evergladensis from Group I.1b Enriched from Everglades Soil Reveals Novel Genomic Features of the Ammonia-Oxidizing Archaea.</title>
        <authorList>
            <person name="Zhalnina K.V."/>
            <person name="Dias R."/>
            <person name="Leonard M.T."/>
            <person name="Dorr de Quadros P."/>
            <person name="Camargo F.A."/>
            <person name="Drew J.C."/>
            <person name="Farmerie W.G."/>
            <person name="Daroub S.H."/>
            <person name="Triplett E.W."/>
        </authorList>
    </citation>
    <scope>NUCLEOTIDE SEQUENCE [LARGE SCALE GENOMIC DNA]</scope>
    <source>
        <strain evidence="1 2">SR1</strain>
    </source>
</reference>
<dbReference type="KEGG" id="nev:NTE_03102"/>
<dbReference type="AlphaFoldDB" id="A0A075MTZ4"/>
<keyword evidence="2" id="KW-1185">Reference proteome</keyword>
<proteinExistence type="predicted"/>
<organism evidence="1 2">
    <name type="scientific">Candidatus Nitrososphaera evergladensis SR1</name>
    <dbReference type="NCBI Taxonomy" id="1459636"/>
    <lineage>
        <taxon>Archaea</taxon>
        <taxon>Nitrososphaerota</taxon>
        <taxon>Nitrososphaeria</taxon>
        <taxon>Nitrososphaerales</taxon>
        <taxon>Nitrososphaeraceae</taxon>
        <taxon>Nitrososphaera</taxon>
    </lineage>
</organism>
<dbReference type="HOGENOM" id="CLU_3056952_0_0_2"/>
<accession>A0A075MTZ4</accession>
<dbReference type="Proteomes" id="UP000028194">
    <property type="component" value="Chromosome"/>
</dbReference>
<gene>
    <name evidence="1" type="ORF">NTE_03102</name>
</gene>